<feature type="region of interest" description="Disordered" evidence="1">
    <location>
        <begin position="26"/>
        <end position="53"/>
    </location>
</feature>
<sequence>MKLFLLTTLALALLVSLIPEVEAGVSFHSRPTEKGNSRSGNGRKTSSKRQVYDDVTLQMDEEQSDSAAVQMEVPSQLGLRMSEEDSRQYGEMLVQILNGLLAIDGESNGTV</sequence>
<keyword evidence="4" id="KW-1185">Reference proteome</keyword>
<evidence type="ECO:0000313" key="4">
    <source>
        <dbReference type="Proteomes" id="UP000287033"/>
    </source>
</evidence>
<evidence type="ECO:0000313" key="3">
    <source>
        <dbReference type="EMBL" id="GCC19144.1"/>
    </source>
</evidence>
<dbReference type="AlphaFoldDB" id="A0A401RM28"/>
<comment type="caution">
    <text evidence="3">The sequence shown here is derived from an EMBL/GenBank/DDBJ whole genome shotgun (WGS) entry which is preliminary data.</text>
</comment>
<dbReference type="OrthoDB" id="10469439at2759"/>
<accession>A0A401RM28</accession>
<name>A0A401RM28_CHIPU</name>
<feature type="signal peptide" evidence="2">
    <location>
        <begin position="1"/>
        <end position="23"/>
    </location>
</feature>
<proteinExistence type="predicted"/>
<gene>
    <name evidence="3" type="ORF">chiPu_2000002</name>
</gene>
<dbReference type="Proteomes" id="UP000287033">
    <property type="component" value="Unassembled WGS sequence"/>
</dbReference>
<reference evidence="3 4" key="1">
    <citation type="journal article" date="2018" name="Nat. Ecol. Evol.">
        <title>Shark genomes provide insights into elasmobranch evolution and the origin of vertebrates.</title>
        <authorList>
            <person name="Hara Y"/>
            <person name="Yamaguchi K"/>
            <person name="Onimaru K"/>
            <person name="Kadota M"/>
            <person name="Koyanagi M"/>
            <person name="Keeley SD"/>
            <person name="Tatsumi K"/>
            <person name="Tanaka K"/>
            <person name="Motone F"/>
            <person name="Kageyama Y"/>
            <person name="Nozu R"/>
            <person name="Adachi N"/>
            <person name="Nishimura O"/>
            <person name="Nakagawa R"/>
            <person name="Tanegashima C"/>
            <person name="Kiyatake I"/>
            <person name="Matsumoto R"/>
            <person name="Murakumo K"/>
            <person name="Nishida K"/>
            <person name="Terakita A"/>
            <person name="Kuratani S"/>
            <person name="Sato K"/>
            <person name="Hyodo S Kuraku.S."/>
        </authorList>
    </citation>
    <scope>NUCLEOTIDE SEQUENCE [LARGE SCALE GENOMIC DNA]</scope>
</reference>
<protein>
    <submittedName>
        <fullName evidence="3">Uncharacterized protein</fullName>
    </submittedName>
</protein>
<dbReference type="EMBL" id="BEZZ01003194">
    <property type="protein sequence ID" value="GCC19144.1"/>
    <property type="molecule type" value="Genomic_DNA"/>
</dbReference>
<organism evidence="3 4">
    <name type="scientific">Chiloscyllium punctatum</name>
    <name type="common">Brownbanded bambooshark</name>
    <name type="synonym">Hemiscyllium punctatum</name>
    <dbReference type="NCBI Taxonomy" id="137246"/>
    <lineage>
        <taxon>Eukaryota</taxon>
        <taxon>Metazoa</taxon>
        <taxon>Chordata</taxon>
        <taxon>Craniata</taxon>
        <taxon>Vertebrata</taxon>
        <taxon>Chondrichthyes</taxon>
        <taxon>Elasmobranchii</taxon>
        <taxon>Galeomorphii</taxon>
        <taxon>Galeoidea</taxon>
        <taxon>Orectolobiformes</taxon>
        <taxon>Hemiscylliidae</taxon>
        <taxon>Chiloscyllium</taxon>
    </lineage>
</organism>
<evidence type="ECO:0000256" key="1">
    <source>
        <dbReference type="SAM" id="MobiDB-lite"/>
    </source>
</evidence>
<evidence type="ECO:0000256" key="2">
    <source>
        <dbReference type="SAM" id="SignalP"/>
    </source>
</evidence>
<feature type="chain" id="PRO_5019355503" evidence="2">
    <location>
        <begin position="24"/>
        <end position="111"/>
    </location>
</feature>
<keyword evidence="2" id="KW-0732">Signal</keyword>